<dbReference type="SMART" id="SM00490">
    <property type="entry name" value="HELICc"/>
    <property type="match status" value="1"/>
</dbReference>
<evidence type="ECO:0000259" key="1">
    <source>
        <dbReference type="PROSITE" id="PS51192"/>
    </source>
</evidence>
<dbReference type="GO" id="GO:0016787">
    <property type="term" value="F:hydrolase activity"/>
    <property type="evidence" value="ECO:0007669"/>
    <property type="project" value="InterPro"/>
</dbReference>
<evidence type="ECO:0000313" key="4">
    <source>
        <dbReference type="Proteomes" id="UP000095706"/>
    </source>
</evidence>
<sequence>MAESDIEKDRFLAEHADFRFREQVCYPNGGISRFYDNGIDMVVIDDGICSHEPKEPVFPYMLITEKQNDYMHRFQRVFRFLGYARENLDSYLAKDGIVLEGGYIRNTGDRSEQADASPLEIHFEENFSSVYGMNALRYLTREYGICDENGRNYFLDYFVRTKDQKYAIEENGLDYHHPQIIGEEKYRNQLKKQNTCALWGIKLFRFSKEDCEFTNRIEDDIKQYFGKDSSNFVDDGIKVERKVELYEHQTVSLQEIQKRREAGIKAFLIVLPTAAGKSKIVEEDLRTFAEEKQKFRGLILVPGVNLLLDWEERIKASLPELKDKIDIRTYAFAARHYTDTTPDYYNYLVVDEAHHAVAPMLKRVVQYYRTEFTIGLTATDQRPDKRKLETVFESYTTSLSLKEAMEKGVVAKANVYRIETNLDLSSVRFNGRDYVNADLEKRIRVTSRNELIVQVLSEYFTSGEAGMRQGVVFCVNVAHANEMAKLLNRANISASSYTRQTKNQSSVMKAFKEKEIRFLCACNMISEGWDYPELGILVMARPTLSKVLYLQQVGRGLRKTDTKKNVIVIDVVDEYGAMIKPCSMHSVFANPYYVPFGDITKMDYKPGDPVVIDGMEERIERITEVDIHSFEEKYGDYLSQEQVAREYFVNTGTITSWIRAGKLTPEVQYKFGSKTLYLFSPDEVEKYRKQLGIKEHNDATIKEDFFAFLEERDYSLSYKMPFLLAFIRHVDSIGDAKIEEILEDYIAFYQDRITRGLPVDRSTCPYNETMLQDKKAMQRSMLTNPFEKFERKRFLYYSKDLSVISMNHALYSQMEAGDWERVRRQMEEDLAEYYAKVEGAVLVKR</sequence>
<dbReference type="GO" id="GO:0003677">
    <property type="term" value="F:DNA binding"/>
    <property type="evidence" value="ECO:0007669"/>
    <property type="project" value="InterPro"/>
</dbReference>
<protein>
    <submittedName>
        <fullName evidence="3">Type I restriction enzyme EcoKI subunit R</fullName>
    </submittedName>
</protein>
<dbReference type="InterPro" id="IPR001650">
    <property type="entry name" value="Helicase_C-like"/>
</dbReference>
<gene>
    <name evidence="3" type="ORF">ERS852406_02582</name>
</gene>
<dbReference type="Pfam" id="PF04851">
    <property type="entry name" value="ResIII"/>
    <property type="match status" value="1"/>
</dbReference>
<dbReference type="InterPro" id="IPR027417">
    <property type="entry name" value="P-loop_NTPase"/>
</dbReference>
<dbReference type="Gene3D" id="3.40.50.300">
    <property type="entry name" value="P-loop containing nucleotide triphosphate hydrolases"/>
    <property type="match status" value="2"/>
</dbReference>
<dbReference type="SUPFAM" id="SSF52540">
    <property type="entry name" value="P-loop containing nucleoside triphosphate hydrolases"/>
    <property type="match status" value="1"/>
</dbReference>
<dbReference type="PROSITE" id="PS51192">
    <property type="entry name" value="HELICASE_ATP_BIND_1"/>
    <property type="match status" value="1"/>
</dbReference>
<dbReference type="InterPro" id="IPR050742">
    <property type="entry name" value="Helicase_Restrict-Modif_Enz"/>
</dbReference>
<feature type="domain" description="Helicase C-terminal" evidence="2">
    <location>
        <begin position="447"/>
        <end position="600"/>
    </location>
</feature>
<dbReference type="GO" id="GO:0005524">
    <property type="term" value="F:ATP binding"/>
    <property type="evidence" value="ECO:0007669"/>
    <property type="project" value="InterPro"/>
</dbReference>
<accession>A0A174H794</accession>
<evidence type="ECO:0000259" key="2">
    <source>
        <dbReference type="PROSITE" id="PS51194"/>
    </source>
</evidence>
<dbReference type="PANTHER" id="PTHR47396">
    <property type="entry name" value="TYPE I RESTRICTION ENZYME ECOKI R PROTEIN"/>
    <property type="match status" value="1"/>
</dbReference>
<dbReference type="InterPro" id="IPR014001">
    <property type="entry name" value="Helicase_ATP-bd"/>
</dbReference>
<evidence type="ECO:0000313" key="3">
    <source>
        <dbReference type="EMBL" id="CUO68705.1"/>
    </source>
</evidence>
<dbReference type="EMBL" id="CYYV01000012">
    <property type="protein sequence ID" value="CUO68705.1"/>
    <property type="molecule type" value="Genomic_DNA"/>
</dbReference>
<dbReference type="AlphaFoldDB" id="A0A174H794"/>
<proteinExistence type="predicted"/>
<dbReference type="Pfam" id="PF00271">
    <property type="entry name" value="Helicase_C"/>
    <property type="match status" value="1"/>
</dbReference>
<dbReference type="GO" id="GO:0005829">
    <property type="term" value="C:cytosol"/>
    <property type="evidence" value="ECO:0007669"/>
    <property type="project" value="TreeGrafter"/>
</dbReference>
<dbReference type="PROSITE" id="PS51194">
    <property type="entry name" value="HELICASE_CTER"/>
    <property type="match status" value="1"/>
</dbReference>
<dbReference type="RefSeq" id="WP_055228273.1">
    <property type="nucleotide sequence ID" value="NZ_CYYV01000012.1"/>
</dbReference>
<dbReference type="InterPro" id="IPR006935">
    <property type="entry name" value="Helicase/UvrB_N"/>
</dbReference>
<dbReference type="PANTHER" id="PTHR47396:SF1">
    <property type="entry name" value="ATP-DEPENDENT HELICASE IRC3-RELATED"/>
    <property type="match status" value="1"/>
</dbReference>
<name>A0A174H794_9FIRM</name>
<dbReference type="Proteomes" id="UP000095706">
    <property type="component" value="Unassembled WGS sequence"/>
</dbReference>
<organism evidence="3 4">
    <name type="scientific">Fusicatenibacter saccharivorans</name>
    <dbReference type="NCBI Taxonomy" id="1150298"/>
    <lineage>
        <taxon>Bacteria</taxon>
        <taxon>Bacillati</taxon>
        <taxon>Bacillota</taxon>
        <taxon>Clostridia</taxon>
        <taxon>Lachnospirales</taxon>
        <taxon>Lachnospiraceae</taxon>
        <taxon>Fusicatenibacter</taxon>
    </lineage>
</organism>
<feature type="domain" description="Helicase ATP-binding" evidence="1">
    <location>
        <begin position="258"/>
        <end position="398"/>
    </location>
</feature>
<reference evidence="3 4" key="1">
    <citation type="submission" date="2015-09" db="EMBL/GenBank/DDBJ databases">
        <authorList>
            <consortium name="Pathogen Informatics"/>
        </authorList>
    </citation>
    <scope>NUCLEOTIDE SEQUENCE [LARGE SCALE GENOMIC DNA]</scope>
    <source>
        <strain evidence="3 4">2789STDY5608849</strain>
    </source>
</reference>